<protein>
    <recommendedName>
        <fullName evidence="3">Phosphonoacetaldehyde hydrolase</fullName>
    </recommendedName>
</protein>
<dbReference type="InterPro" id="IPR023198">
    <property type="entry name" value="PGP-like_dom2"/>
</dbReference>
<dbReference type="Proteomes" id="UP001642483">
    <property type="component" value="Unassembled WGS sequence"/>
</dbReference>
<accession>A0ABP0G5X7</accession>
<dbReference type="SFLD" id="SFLDG01129">
    <property type="entry name" value="C1.5:_HAD__Beta-PGM__Phosphata"/>
    <property type="match status" value="1"/>
</dbReference>
<dbReference type="InterPro" id="IPR006323">
    <property type="entry name" value="Phosphonoacetald_hydro"/>
</dbReference>
<evidence type="ECO:0000313" key="2">
    <source>
        <dbReference type="Proteomes" id="UP001642483"/>
    </source>
</evidence>
<evidence type="ECO:0000313" key="1">
    <source>
        <dbReference type="EMBL" id="CAK8685500.1"/>
    </source>
</evidence>
<dbReference type="InterPro" id="IPR023214">
    <property type="entry name" value="HAD_sf"/>
</dbReference>
<dbReference type="SFLD" id="SFLDS00003">
    <property type="entry name" value="Haloacid_Dehalogenase"/>
    <property type="match status" value="1"/>
</dbReference>
<gene>
    <name evidence="1" type="ORF">CVLEPA_LOCUS16628</name>
</gene>
<dbReference type="Gene3D" id="3.40.50.1000">
    <property type="entry name" value="HAD superfamily/HAD-like"/>
    <property type="match status" value="1"/>
</dbReference>
<reference evidence="1 2" key="1">
    <citation type="submission" date="2024-02" db="EMBL/GenBank/DDBJ databases">
        <authorList>
            <person name="Daric V."/>
            <person name="Darras S."/>
        </authorList>
    </citation>
    <scope>NUCLEOTIDE SEQUENCE [LARGE SCALE GENOMIC DNA]</scope>
</reference>
<dbReference type="PANTHER" id="PTHR43434:SF19">
    <property type="entry name" value="PHOSPHONOACETALDEHYDE HYDROLASE"/>
    <property type="match status" value="1"/>
</dbReference>
<dbReference type="InterPro" id="IPR036412">
    <property type="entry name" value="HAD-like_sf"/>
</dbReference>
<name>A0ABP0G5X7_CLALP</name>
<comment type="caution">
    <text evidence="1">The sequence shown here is derived from an EMBL/GenBank/DDBJ whole genome shotgun (WGS) entry which is preliminary data.</text>
</comment>
<evidence type="ECO:0008006" key="3">
    <source>
        <dbReference type="Google" id="ProtNLM"/>
    </source>
</evidence>
<dbReference type="HAMAP" id="MF_01375">
    <property type="entry name" value="PhnX"/>
    <property type="match status" value="1"/>
</dbReference>
<dbReference type="NCBIfam" id="TIGR01422">
    <property type="entry name" value="phosphonatase"/>
    <property type="match status" value="1"/>
</dbReference>
<dbReference type="EMBL" id="CAWYQH010000100">
    <property type="protein sequence ID" value="CAK8685500.1"/>
    <property type="molecule type" value="Genomic_DNA"/>
</dbReference>
<keyword evidence="2" id="KW-1185">Reference proteome</keyword>
<dbReference type="Pfam" id="PF00702">
    <property type="entry name" value="Hydrolase"/>
    <property type="match status" value="1"/>
</dbReference>
<dbReference type="Gene3D" id="1.10.150.240">
    <property type="entry name" value="Putative phosphatase, domain 2"/>
    <property type="match status" value="1"/>
</dbReference>
<proteinExistence type="inferred from homology"/>
<dbReference type="PANTHER" id="PTHR43434">
    <property type="entry name" value="PHOSPHOGLYCOLATE PHOSPHATASE"/>
    <property type="match status" value="1"/>
</dbReference>
<dbReference type="InterPro" id="IPR050155">
    <property type="entry name" value="HAD-like_hydrolase_sf"/>
</dbReference>
<sequence length="301" mass="33674">MNKEAAQIAKLASSSFFKRLPRKPYKGKVKTVILDWSGTTVDAHVLAPTVAFLRAFEKHGVPISMDEARLPMGLRKDLHISKILEQESVSQRWMSRKGYKPNSEITGKDVQMLYQDFVPIQLECLGDYSSVLPGTAEAIAFLRNHKGIKIGTTTEFTKAMVEILLPHAARQGYTPDCSVAGDDVPNNMGCRPAPFMIYESLNKLNAWPIDSVVKVDDTISGIEEGLNAGCWSVGVAAYSNYTDINSIEQWNEMSEEEKEERRDRSRNALMKSGAHYVIDSIAQMPSVIEDVDERLYRGDRP</sequence>
<organism evidence="1 2">
    <name type="scientific">Clavelina lepadiformis</name>
    <name type="common">Light-bulb sea squirt</name>
    <name type="synonym">Ascidia lepadiformis</name>
    <dbReference type="NCBI Taxonomy" id="159417"/>
    <lineage>
        <taxon>Eukaryota</taxon>
        <taxon>Metazoa</taxon>
        <taxon>Chordata</taxon>
        <taxon>Tunicata</taxon>
        <taxon>Ascidiacea</taxon>
        <taxon>Aplousobranchia</taxon>
        <taxon>Clavelinidae</taxon>
        <taxon>Clavelina</taxon>
    </lineage>
</organism>
<dbReference type="SUPFAM" id="SSF56784">
    <property type="entry name" value="HAD-like"/>
    <property type="match status" value="1"/>
</dbReference>